<dbReference type="PANTHER" id="PTHR31672:SF2">
    <property type="entry name" value="F-BOX DOMAIN-CONTAINING PROTEIN"/>
    <property type="match status" value="1"/>
</dbReference>
<name>A0A8T0USD2_PANVG</name>
<dbReference type="Proteomes" id="UP000823388">
    <property type="component" value="Chromosome 3K"/>
</dbReference>
<accession>A0A8T0USD2</accession>
<evidence type="ECO:0000259" key="1">
    <source>
        <dbReference type="SMART" id="SM00256"/>
    </source>
</evidence>
<dbReference type="InterPro" id="IPR017451">
    <property type="entry name" value="F-box-assoc_interact_dom"/>
</dbReference>
<dbReference type="AlphaFoldDB" id="A0A8T0USD2"/>
<dbReference type="InterPro" id="IPR036047">
    <property type="entry name" value="F-box-like_dom_sf"/>
</dbReference>
<feature type="domain" description="F-box" evidence="1">
    <location>
        <begin position="1"/>
        <end position="41"/>
    </location>
</feature>
<reference evidence="2" key="1">
    <citation type="submission" date="2020-05" db="EMBL/GenBank/DDBJ databases">
        <title>WGS assembly of Panicum virgatum.</title>
        <authorList>
            <person name="Lovell J.T."/>
            <person name="Jenkins J."/>
            <person name="Shu S."/>
            <person name="Juenger T.E."/>
            <person name="Schmutz J."/>
        </authorList>
    </citation>
    <scope>NUCLEOTIDE SEQUENCE</scope>
    <source>
        <strain evidence="2">AP13</strain>
    </source>
</reference>
<evidence type="ECO:0000313" key="3">
    <source>
        <dbReference type="Proteomes" id="UP000823388"/>
    </source>
</evidence>
<dbReference type="InterPro" id="IPR050796">
    <property type="entry name" value="SCF_F-box_component"/>
</dbReference>
<dbReference type="NCBIfam" id="TIGR01640">
    <property type="entry name" value="F_box_assoc_1"/>
    <property type="match status" value="1"/>
</dbReference>
<dbReference type="InterPro" id="IPR001810">
    <property type="entry name" value="F-box_dom"/>
</dbReference>
<organism evidence="2 3">
    <name type="scientific">Panicum virgatum</name>
    <name type="common">Blackwell switchgrass</name>
    <dbReference type="NCBI Taxonomy" id="38727"/>
    <lineage>
        <taxon>Eukaryota</taxon>
        <taxon>Viridiplantae</taxon>
        <taxon>Streptophyta</taxon>
        <taxon>Embryophyta</taxon>
        <taxon>Tracheophyta</taxon>
        <taxon>Spermatophyta</taxon>
        <taxon>Magnoliopsida</taxon>
        <taxon>Liliopsida</taxon>
        <taxon>Poales</taxon>
        <taxon>Poaceae</taxon>
        <taxon>PACMAD clade</taxon>
        <taxon>Panicoideae</taxon>
        <taxon>Panicodae</taxon>
        <taxon>Paniceae</taxon>
        <taxon>Panicinae</taxon>
        <taxon>Panicum</taxon>
        <taxon>Panicum sect. Hiantes</taxon>
    </lineage>
</organism>
<dbReference type="EMBL" id="CM029041">
    <property type="protein sequence ID" value="KAG2625620.1"/>
    <property type="molecule type" value="Genomic_DNA"/>
</dbReference>
<dbReference type="Gene3D" id="1.20.1280.50">
    <property type="match status" value="1"/>
</dbReference>
<dbReference type="SUPFAM" id="SSF81383">
    <property type="entry name" value="F-box domain"/>
    <property type="match status" value="1"/>
</dbReference>
<proteinExistence type="predicted"/>
<dbReference type="Pfam" id="PF07734">
    <property type="entry name" value="FBA_1"/>
    <property type="match status" value="1"/>
</dbReference>
<dbReference type="Pfam" id="PF00646">
    <property type="entry name" value="F-box"/>
    <property type="match status" value="1"/>
</dbReference>
<keyword evidence="3" id="KW-1185">Reference proteome</keyword>
<sequence length="424" mass="48138">MNDDVVAEILLRLPSDAVLRSRTVCKAWRRITTSPAFLAAHARLRPLEIIVQRHGVSGAQLDTIPLPTLDETRRRCLQVRYPEYTGPPEPCWRGYSLIGSCEGLLLFERGVGIDHFVCNPITRRWTMLPRPTGDFSQLLGFYLHGPSGEHRLLFHTDDQQGSHYICSPQVAGTRRLGQAIPVHGGFWTENPVVYLNHRGRLHWLRHPPVVFSTDDAQRPEAGDKILAFDTVSETFRRISPPPPRSDRYFGEQFFLLETDGKLSMTDILKGSMDLWVLEDYSNDRSWTRRLRVDLPPSLLRASWAMNSGMDGQNVILLGASSSCSVGLYDLTRKRLLKQIYFVTSGWPGDSVRRHRTPLRALVFRDSLERHTPLHARDSLEWHAFFDLRHPNKYAWSSGDQSLGAGHSGGDNVCLQKDPQKECPG</sequence>
<protein>
    <recommendedName>
        <fullName evidence="1">F-box domain-containing protein</fullName>
    </recommendedName>
</protein>
<evidence type="ECO:0000313" key="2">
    <source>
        <dbReference type="EMBL" id="KAG2625620.1"/>
    </source>
</evidence>
<gene>
    <name evidence="2" type="ORF">PVAP13_3KG218300</name>
</gene>
<dbReference type="PANTHER" id="PTHR31672">
    <property type="entry name" value="BNACNNG10540D PROTEIN"/>
    <property type="match status" value="1"/>
</dbReference>
<comment type="caution">
    <text evidence="2">The sequence shown here is derived from an EMBL/GenBank/DDBJ whole genome shotgun (WGS) entry which is preliminary data.</text>
</comment>
<dbReference type="SMART" id="SM00256">
    <property type="entry name" value="FBOX"/>
    <property type="match status" value="1"/>
</dbReference>
<dbReference type="InterPro" id="IPR006527">
    <property type="entry name" value="F-box-assoc_dom_typ1"/>
</dbReference>